<dbReference type="InterPro" id="IPR036465">
    <property type="entry name" value="vWFA_dom_sf"/>
</dbReference>
<dbReference type="InterPro" id="IPR050525">
    <property type="entry name" value="ECM_Assembly_Org"/>
</dbReference>
<dbReference type="PROSITE" id="PS50234">
    <property type="entry name" value="VWFA"/>
    <property type="match status" value="2"/>
</dbReference>
<sequence>MYHSHRLERTRQRNAAVLIQGVMRGWYVRSVLARLKRKAVLELGRSWPRFVTEYRELAARVRARHGASKPFCNMDLKMMERFMDKQLSMRKQYERVFRRICPNGKLNKDDLMEFFNGCDLWPTQNDINRSFDAIYRGSRNTAEVVFALDCSTSTGVVGFHSLIKFVKELVSLLDVAPDRTRVAMVPYNEAASRPGVQKIGIVITDGRSTEPEKTSREAQLVHEMGVQMFAIGIGNKTDENELQTIATNPDCVFRVLDVKELGGIRRQIERRFCLDTGSLFAPIISSDESHLFRPVSQSPSLELVWNCYPPEACGLAHARRSRWIRPVVKGQEAWALLDDNIMRATGMRACLKLVIKARLHREGYVTLPSDVTNDVEHVTSEVQALHLIEKYIESQKNNIKIKQNVFV</sequence>
<evidence type="ECO:0000313" key="3">
    <source>
        <dbReference type="Proteomes" id="UP001164746"/>
    </source>
</evidence>
<dbReference type="SUPFAM" id="SSF47473">
    <property type="entry name" value="EF-hand"/>
    <property type="match status" value="1"/>
</dbReference>
<keyword evidence="3" id="KW-1185">Reference proteome</keyword>
<name>A0ABY7G856_MYAAR</name>
<dbReference type="InterPro" id="IPR011992">
    <property type="entry name" value="EF-hand-dom_pair"/>
</dbReference>
<dbReference type="CDD" id="cd23767">
    <property type="entry name" value="IQCD"/>
    <property type="match status" value="1"/>
</dbReference>
<dbReference type="Pfam" id="PF00092">
    <property type="entry name" value="VWA"/>
    <property type="match status" value="1"/>
</dbReference>
<dbReference type="PANTHER" id="PTHR24020:SF20">
    <property type="entry name" value="PH DOMAIN-CONTAINING PROTEIN"/>
    <property type="match status" value="1"/>
</dbReference>
<dbReference type="SUPFAM" id="SSF53300">
    <property type="entry name" value="vWA-like"/>
    <property type="match status" value="1"/>
</dbReference>
<dbReference type="SMART" id="SM00327">
    <property type="entry name" value="VWA"/>
    <property type="match status" value="1"/>
</dbReference>
<proteinExistence type="predicted"/>
<feature type="domain" description="VWFA" evidence="1">
    <location>
        <begin position="143"/>
        <end position="188"/>
    </location>
</feature>
<dbReference type="Gene3D" id="3.40.50.410">
    <property type="entry name" value="von Willebrand factor, type A domain"/>
    <property type="match status" value="2"/>
</dbReference>
<dbReference type="PANTHER" id="PTHR24020">
    <property type="entry name" value="COLLAGEN ALPHA"/>
    <property type="match status" value="1"/>
</dbReference>
<gene>
    <name evidence="2" type="ORF">MAR_033137</name>
</gene>
<evidence type="ECO:0000313" key="2">
    <source>
        <dbReference type="EMBL" id="WAR30595.1"/>
    </source>
</evidence>
<reference evidence="2" key="1">
    <citation type="submission" date="2022-11" db="EMBL/GenBank/DDBJ databases">
        <title>Centuries of genome instability and evolution in soft-shell clam transmissible cancer (bioRxiv).</title>
        <authorList>
            <person name="Hart S.F.M."/>
            <person name="Yonemitsu M.A."/>
            <person name="Giersch R.M."/>
            <person name="Beal B.F."/>
            <person name="Arriagada G."/>
            <person name="Davis B.W."/>
            <person name="Ostrander E.A."/>
            <person name="Goff S.P."/>
            <person name="Metzger M.J."/>
        </authorList>
    </citation>
    <scope>NUCLEOTIDE SEQUENCE</scope>
    <source>
        <strain evidence="2">MELC-2E11</strain>
        <tissue evidence="2">Siphon/mantle</tissue>
    </source>
</reference>
<evidence type="ECO:0000259" key="1">
    <source>
        <dbReference type="PROSITE" id="PS50234"/>
    </source>
</evidence>
<dbReference type="PROSITE" id="PS50096">
    <property type="entry name" value="IQ"/>
    <property type="match status" value="1"/>
</dbReference>
<dbReference type="InterPro" id="IPR002035">
    <property type="entry name" value="VWF_A"/>
</dbReference>
<dbReference type="CDD" id="cd01450">
    <property type="entry name" value="vWFA_subfamily_ECM"/>
    <property type="match status" value="1"/>
</dbReference>
<dbReference type="Proteomes" id="UP001164746">
    <property type="component" value="Chromosome 17"/>
</dbReference>
<organism evidence="2 3">
    <name type="scientific">Mya arenaria</name>
    <name type="common">Soft-shell clam</name>
    <dbReference type="NCBI Taxonomy" id="6604"/>
    <lineage>
        <taxon>Eukaryota</taxon>
        <taxon>Metazoa</taxon>
        <taxon>Spiralia</taxon>
        <taxon>Lophotrochozoa</taxon>
        <taxon>Mollusca</taxon>
        <taxon>Bivalvia</taxon>
        <taxon>Autobranchia</taxon>
        <taxon>Heteroconchia</taxon>
        <taxon>Euheterodonta</taxon>
        <taxon>Imparidentia</taxon>
        <taxon>Neoheterodontei</taxon>
        <taxon>Myida</taxon>
        <taxon>Myoidea</taxon>
        <taxon>Myidae</taxon>
        <taxon>Mya</taxon>
    </lineage>
</organism>
<dbReference type="EMBL" id="CP111028">
    <property type="protein sequence ID" value="WAR30595.1"/>
    <property type="molecule type" value="Genomic_DNA"/>
</dbReference>
<accession>A0ABY7G856</accession>
<feature type="domain" description="VWFA" evidence="1">
    <location>
        <begin position="189"/>
        <end position="268"/>
    </location>
</feature>
<protein>
    <submittedName>
        <fullName evidence="2">COCA1-like protein</fullName>
    </submittedName>
</protein>